<dbReference type="PANTHER" id="PTHR15682:SF2">
    <property type="entry name" value="UNHEALTHY RIBOSOME BIOGENESIS PROTEIN 2 HOMOLOG"/>
    <property type="match status" value="1"/>
</dbReference>
<dbReference type="GO" id="GO:0005730">
    <property type="term" value="C:nucleolus"/>
    <property type="evidence" value="ECO:0007669"/>
    <property type="project" value="TreeGrafter"/>
</dbReference>
<comment type="caution">
    <text evidence="3">The sequence shown here is derived from an EMBL/GenBank/DDBJ whole genome shotgun (WGS) entry which is preliminary data.</text>
</comment>
<evidence type="ECO:0000256" key="1">
    <source>
        <dbReference type="SAM" id="MobiDB-lite"/>
    </source>
</evidence>
<sequence>MLKRKLTSPKKSKPSKKTKKNSKTQFDDSPVEVVETKAEELPRTGSKKSNPSKKRKQTKKNSETQFEDSSVEVVETKACDQEETVTDIVVEEGPWKNLELILSLQSNTLGFKKNMICRKVELAFSFVKGYGGENGTNEDEECQAVKISRLIIFLSDWIQSLLIPSEKNIKVKCDLDSEPCLDFRCWEIFSFCLKEATILGVSLNLSRNLLKAIGLITGRFLSALNESLASGVDFCNGQGFVVYSSVVDCLGLLFSSKSGMSNDNLDLWFSTVEPVLKLTHTVLVENIKDSLGDRHVLKFSCLVLEPFSRFLMTHPTTKNGFCDFLDKLFEPFMDVLGLLNLIEDKNKDLEISLLRLIEDILSLALFHSAHIDGFLGLGGAKKYLPESKENKTILKSYHRHFFTKFKNMLLMKKELELSCMGSLFKVFIYRVMKQQRDPNQLQEGMMTKASNARQAEERPWKLADTATNDNGSSTKSHYSSSLRLETRKSIFDFFLHLMEPILLEINGYNQSGSEMAPLLGDFCCVIKSANSLLFNFAHERMYVKTEDASEGACSCFLRTIFKTIVSVASELKKHYPYDNGSEMHVLLAKELVTAIGYLLHIEYEIIESDLVTLWLIILSFLEFSSLSPENSEGDCPLTSLLVGLGCQLITLYSDLRQVSVAVFSLFKAVRLVMPVVTPADGDDDEMIATEELPLSTVFPFRLERSEKSVEKLLSSQALRLAIHKAIKVIPEGQASGCIKSLTADVSKTMKWIKQVCCSTGATEQDGQVAAFLAGSLSDIYSLILDSITITTGNSNLVGQSMKDLLDLISPCLTHLVSSDSDCIENFLSALTGKDLEIVMAEKKIETYRKSVRLFVIFVLRIYMSSRSLYRQVISLMPPKKTKDMAGIKGDSVAVRCGSDWIKEKSWNYEGYFSWISQPSASIVDTIRHISAFYLKDDSADCSLLIYILYGVALQRLVDLNSHIKSLDYVSQISDNQINDTMLKHVSVLKREGEELTDFLLGNNIISGFVDDGTFETIKDTDQWVLRVSGINGKCLPTMRLWVLSQHIDLWCPHAGKKKLKNFLSQLIGSSVPCILNGVVMSTLGWENNVDKGSQKKKIGLEQFSFGLLFDSVLYEHEFVRRYLAPSFSHVLKMTAETFFKDITEEVNFDSPSDWSEVLILLESSIANLSGKLKSEAFLEAHVSLLDNRKFTACQNLLNLLGVMPKEYTNKKSFQLYASYVLDLERFIVFSMLRCLNKLSCGDMQNLFSLFSTCRKTLKSIAMISCDKVLGATKLPLSDSSLLASWLFKSAQAATCQVRFRNDVTGKARDALFSLMDHTSYMFLTVSKYQFSKALPFSDEKLISSEISEGTGQANLIIENLTEQAETLLNALRATFRDEKTAFKCESLILNKLTPIFSCFSGLLWGLASAVSNRDMQKNHQNAKLRWKSEQFSKLSRIIHVLSNFFEVFAQCLFLSGDVQREIQTNINWTRLLDGTEGSNGLVCGDVVETSDVKKKITESLIKGDSSEVVLALKHLLIASAAILRLNLQIDGITFSPTFVSVLTNISNDLLSVFADMSEAPLEFSFIWLDGAVKVVEELGSQFCLSNPTLNIDLYSKLIELHLKVIGKCISLQGKEATLESHETGFGTNAIHAKLVLTEKKRSHRLHWLDELKQRLRMSFKVFIHSSSELHLLSGVQAIERALVGVWEVCPAIYCIQTGNRDGGRISETVAAGLDCLDLILEHATGRKRLNVVKRHIQGLMSAVFGIMAHMQSPFIFFSNAVVGNQGSNSPDSGAVILMCVGVLIRIAGKHALFRMDSSHVSQSIHIPGAIFLDYLHATRVGFSVLDGNLLSKDDQQQDLLGCSKELQVDRKFSVSLYAACCRLLYTAVKHHKSQTEGSIATLQESVSALLHCLETAGKNLGNCVSWEVEEGIRCACFLRRIYEELRQLKEVFGQHCFKFLSTYIWVSSGYGPLKTGLEREVDEALRPGVYALIDSCSPNDLQYLHTVFGEGPCRNSLATLQQDYKLNFKYGGKV</sequence>
<accession>A0A8T2E1G2</accession>
<feature type="compositionally biased region" description="Basic residues" evidence="1">
    <location>
        <begin position="50"/>
        <end position="59"/>
    </location>
</feature>
<proteinExistence type="predicted"/>
<dbReference type="Pfam" id="PF10441">
    <property type="entry name" value="Urb2"/>
    <property type="match status" value="1"/>
</dbReference>
<feature type="region of interest" description="Disordered" evidence="1">
    <location>
        <begin position="1"/>
        <end position="68"/>
    </location>
</feature>
<feature type="compositionally biased region" description="Polar residues" evidence="1">
    <location>
        <begin position="465"/>
        <end position="478"/>
    </location>
</feature>
<dbReference type="PANTHER" id="PTHR15682">
    <property type="entry name" value="UNHEALTHY RIBOSOME BIOGENESIS PROTEIN 2 HOMOLOG"/>
    <property type="match status" value="1"/>
</dbReference>
<dbReference type="InterPro" id="IPR052609">
    <property type="entry name" value="Ribosome_Biogenesis_Reg"/>
</dbReference>
<dbReference type="GO" id="GO:0042254">
    <property type="term" value="P:ribosome biogenesis"/>
    <property type="evidence" value="ECO:0007669"/>
    <property type="project" value="TreeGrafter"/>
</dbReference>
<feature type="compositionally biased region" description="Polar residues" evidence="1">
    <location>
        <begin position="440"/>
        <end position="453"/>
    </location>
</feature>
<protein>
    <submittedName>
        <fullName evidence="3">Nucleolar 27S pre-rRNA processing Urb2/Npa2 C-terminal</fullName>
    </submittedName>
</protein>
<dbReference type="InterPro" id="IPR018849">
    <property type="entry name" value="Urb2/Npa2_C"/>
</dbReference>
<name>A0A8T2E1G2_9BRAS</name>
<organism evidence="3 4">
    <name type="scientific">Arabidopsis thaliana x Arabidopsis arenosa</name>
    <dbReference type="NCBI Taxonomy" id="1240361"/>
    <lineage>
        <taxon>Eukaryota</taxon>
        <taxon>Viridiplantae</taxon>
        <taxon>Streptophyta</taxon>
        <taxon>Embryophyta</taxon>
        <taxon>Tracheophyta</taxon>
        <taxon>Spermatophyta</taxon>
        <taxon>Magnoliopsida</taxon>
        <taxon>eudicotyledons</taxon>
        <taxon>Gunneridae</taxon>
        <taxon>Pentapetalae</taxon>
        <taxon>rosids</taxon>
        <taxon>malvids</taxon>
        <taxon>Brassicales</taxon>
        <taxon>Brassicaceae</taxon>
        <taxon>Camelineae</taxon>
        <taxon>Arabidopsis</taxon>
    </lineage>
</organism>
<feature type="domain" description="Nucleolar 27S pre-rRNA processing Urb2/Npa2 C-terminal" evidence="2">
    <location>
        <begin position="1778"/>
        <end position="2013"/>
    </location>
</feature>
<feature type="compositionally biased region" description="Basic residues" evidence="1">
    <location>
        <begin position="1"/>
        <end position="22"/>
    </location>
</feature>
<dbReference type="EMBL" id="JAEFBK010000004">
    <property type="protein sequence ID" value="KAG7617867.1"/>
    <property type="molecule type" value="Genomic_DNA"/>
</dbReference>
<evidence type="ECO:0000259" key="2">
    <source>
        <dbReference type="Pfam" id="PF10441"/>
    </source>
</evidence>
<feature type="region of interest" description="Disordered" evidence="1">
    <location>
        <begin position="440"/>
        <end position="478"/>
    </location>
</feature>
<evidence type="ECO:0000313" key="4">
    <source>
        <dbReference type="Proteomes" id="UP000694240"/>
    </source>
</evidence>
<gene>
    <name evidence="3" type="ORF">ISN45_At04g031950</name>
</gene>
<dbReference type="Proteomes" id="UP000694240">
    <property type="component" value="Chromosome 4"/>
</dbReference>
<reference evidence="3 4" key="1">
    <citation type="submission" date="2020-12" db="EMBL/GenBank/DDBJ databases">
        <title>Concerted genomic and epigenomic changes stabilize Arabidopsis allopolyploids.</title>
        <authorList>
            <person name="Chen Z."/>
        </authorList>
    </citation>
    <scope>NUCLEOTIDE SEQUENCE [LARGE SCALE GENOMIC DNA]</scope>
    <source>
        <strain evidence="3">Allo738</strain>
        <tissue evidence="3">Leaf</tissue>
    </source>
</reference>
<keyword evidence="4" id="KW-1185">Reference proteome</keyword>
<evidence type="ECO:0000313" key="3">
    <source>
        <dbReference type="EMBL" id="KAG7617867.1"/>
    </source>
</evidence>